<name>A0A8H5CAP9_9AGAR</name>
<keyword evidence="4" id="KW-1185">Reference proteome</keyword>
<keyword evidence="2" id="KW-1133">Transmembrane helix</keyword>
<dbReference type="EMBL" id="JAACJM010000198">
    <property type="protein sequence ID" value="KAF5338256.1"/>
    <property type="molecule type" value="Genomic_DNA"/>
</dbReference>
<evidence type="ECO:0000313" key="4">
    <source>
        <dbReference type="Proteomes" id="UP000559256"/>
    </source>
</evidence>
<organism evidence="3 4">
    <name type="scientific">Tetrapyrgos nigripes</name>
    <dbReference type="NCBI Taxonomy" id="182062"/>
    <lineage>
        <taxon>Eukaryota</taxon>
        <taxon>Fungi</taxon>
        <taxon>Dikarya</taxon>
        <taxon>Basidiomycota</taxon>
        <taxon>Agaricomycotina</taxon>
        <taxon>Agaricomycetes</taxon>
        <taxon>Agaricomycetidae</taxon>
        <taxon>Agaricales</taxon>
        <taxon>Marasmiineae</taxon>
        <taxon>Marasmiaceae</taxon>
        <taxon>Tetrapyrgos</taxon>
    </lineage>
</organism>
<keyword evidence="2" id="KW-0812">Transmembrane</keyword>
<keyword evidence="2" id="KW-0472">Membrane</keyword>
<dbReference type="Proteomes" id="UP000559256">
    <property type="component" value="Unassembled WGS sequence"/>
</dbReference>
<evidence type="ECO:0000256" key="1">
    <source>
        <dbReference type="SAM" id="MobiDB-lite"/>
    </source>
</evidence>
<protein>
    <submittedName>
        <fullName evidence="3">Uncharacterized protein</fullName>
    </submittedName>
</protein>
<accession>A0A8H5CAP9</accession>
<feature type="transmembrane region" description="Helical" evidence="2">
    <location>
        <begin position="48"/>
        <end position="71"/>
    </location>
</feature>
<feature type="compositionally biased region" description="Polar residues" evidence="1">
    <location>
        <begin position="86"/>
        <end position="105"/>
    </location>
</feature>
<gene>
    <name evidence="3" type="ORF">D9758_012851</name>
</gene>
<proteinExistence type="predicted"/>
<reference evidence="3 4" key="1">
    <citation type="journal article" date="2020" name="ISME J.">
        <title>Uncovering the hidden diversity of litter-decomposition mechanisms in mushroom-forming fungi.</title>
        <authorList>
            <person name="Floudas D."/>
            <person name="Bentzer J."/>
            <person name="Ahren D."/>
            <person name="Johansson T."/>
            <person name="Persson P."/>
            <person name="Tunlid A."/>
        </authorList>
    </citation>
    <scope>NUCLEOTIDE SEQUENCE [LARGE SCALE GENOMIC DNA]</scope>
    <source>
        <strain evidence="3 4">CBS 291.85</strain>
    </source>
</reference>
<dbReference type="AlphaFoldDB" id="A0A8H5CAP9"/>
<evidence type="ECO:0000256" key="2">
    <source>
        <dbReference type="SAM" id="Phobius"/>
    </source>
</evidence>
<sequence length="196" mass="22497">MRTKSHHSQYPTSSYRHNDKFHDHLNFYDEYDYYSSLAIDFVDILSRFVFFLLLFAIEIVVMALGLAWDVFMGFCDGMERFLEAKSTSQASETPSSVDEQSLLTSKSEDRNRYQKHGAVGSGFVDGLPSESSWEKESLLVRQRKVVPKKGEVNFRKENEEILCRLSRLGSLKGLGPGLEEERMTEASMFQTNQPTL</sequence>
<comment type="caution">
    <text evidence="3">The sequence shown here is derived from an EMBL/GenBank/DDBJ whole genome shotgun (WGS) entry which is preliminary data.</text>
</comment>
<feature type="region of interest" description="Disordered" evidence="1">
    <location>
        <begin position="86"/>
        <end position="111"/>
    </location>
</feature>
<evidence type="ECO:0000313" key="3">
    <source>
        <dbReference type="EMBL" id="KAF5338256.1"/>
    </source>
</evidence>